<dbReference type="Proteomes" id="UP000462212">
    <property type="component" value="Unassembled WGS sequence"/>
</dbReference>
<keyword evidence="4" id="KW-1185">Reference proteome</keyword>
<dbReference type="PANTHER" id="PTHR38119">
    <property type="entry name" value="BTB DOMAIN-CONTAINING PROTEIN-RELATED"/>
    <property type="match status" value="1"/>
</dbReference>
<evidence type="ECO:0000313" key="3">
    <source>
        <dbReference type="EMBL" id="TVY34570.1"/>
    </source>
</evidence>
<evidence type="ECO:0000256" key="1">
    <source>
        <dbReference type="SAM" id="MobiDB-lite"/>
    </source>
</evidence>
<dbReference type="CDD" id="cd18186">
    <property type="entry name" value="BTB_POZ_ZBTB_KLHL-like"/>
    <property type="match status" value="1"/>
</dbReference>
<comment type="caution">
    <text evidence="3">The sequence shown here is derived from an EMBL/GenBank/DDBJ whole genome shotgun (WGS) entry which is preliminary data.</text>
</comment>
<name>A0A8H8RHG6_9HELO</name>
<feature type="domain" description="BTB" evidence="2">
    <location>
        <begin position="26"/>
        <end position="57"/>
    </location>
</feature>
<accession>A0A8H8RHG6</accession>
<reference evidence="3 4" key="1">
    <citation type="submission" date="2018-05" db="EMBL/GenBank/DDBJ databases">
        <title>Genome sequencing and assembly of the regulated plant pathogen Lachnellula willkommii and related sister species for the development of diagnostic species identification markers.</title>
        <authorList>
            <person name="Giroux E."/>
            <person name="Bilodeau G."/>
        </authorList>
    </citation>
    <scope>NUCLEOTIDE SEQUENCE [LARGE SCALE GENOMIC DNA]</scope>
    <source>
        <strain evidence="3 4">CBS 197.66</strain>
    </source>
</reference>
<dbReference type="AlphaFoldDB" id="A0A8H8RHG6"/>
<dbReference type="EMBL" id="QGMJ01000627">
    <property type="protein sequence ID" value="TVY34570.1"/>
    <property type="molecule type" value="Genomic_DNA"/>
</dbReference>
<evidence type="ECO:0000259" key="2">
    <source>
        <dbReference type="PROSITE" id="PS50097"/>
    </source>
</evidence>
<feature type="compositionally biased region" description="Polar residues" evidence="1">
    <location>
        <begin position="114"/>
        <end position="126"/>
    </location>
</feature>
<organism evidence="3 4">
    <name type="scientific">Lachnellula subtilissima</name>
    <dbReference type="NCBI Taxonomy" id="602034"/>
    <lineage>
        <taxon>Eukaryota</taxon>
        <taxon>Fungi</taxon>
        <taxon>Dikarya</taxon>
        <taxon>Ascomycota</taxon>
        <taxon>Pezizomycotina</taxon>
        <taxon>Leotiomycetes</taxon>
        <taxon>Helotiales</taxon>
        <taxon>Lachnaceae</taxon>
        <taxon>Lachnellula</taxon>
    </lineage>
</organism>
<feature type="region of interest" description="Disordered" evidence="1">
    <location>
        <begin position="94"/>
        <end position="133"/>
    </location>
</feature>
<dbReference type="SUPFAM" id="SSF54695">
    <property type="entry name" value="POZ domain"/>
    <property type="match status" value="1"/>
</dbReference>
<dbReference type="OrthoDB" id="2129688at2759"/>
<dbReference type="InterPro" id="IPR011333">
    <property type="entry name" value="SKP1/BTB/POZ_sf"/>
</dbReference>
<proteinExistence type="predicted"/>
<evidence type="ECO:0000313" key="4">
    <source>
        <dbReference type="Proteomes" id="UP000462212"/>
    </source>
</evidence>
<gene>
    <name evidence="3" type="ORF">LSUB1_G008005</name>
</gene>
<protein>
    <recommendedName>
        <fullName evidence="2">BTB domain-containing protein</fullName>
    </recommendedName>
</protein>
<dbReference type="Gene3D" id="3.30.710.10">
    <property type="entry name" value="Potassium Channel Kv1.1, Chain A"/>
    <property type="match status" value="1"/>
</dbReference>
<dbReference type="InterPro" id="IPR000210">
    <property type="entry name" value="BTB/POZ_dom"/>
</dbReference>
<feature type="compositionally biased region" description="Polar residues" evidence="1">
    <location>
        <begin position="96"/>
        <end position="106"/>
    </location>
</feature>
<dbReference type="PANTHER" id="PTHR38119:SF2">
    <property type="entry name" value="TRANSCRIPTION FACTOR DOMAIN-CONTAINING PROTEIN"/>
    <property type="match status" value="1"/>
</dbReference>
<dbReference type="PROSITE" id="PS50097">
    <property type="entry name" value="BTB"/>
    <property type="match status" value="1"/>
</dbReference>
<sequence>MSSPSQTPVADGPRQPIIFKCPGLELDTRLNVFGQEFHVHSAILRLYSAFFRTFLDSPDKTPAPASAFFRYEYVSVVDDDGTWGLEVTLKRDDQKAVSQEAGSSPTPAEGVSHLKTTTSQSNSGNPKKSRKSQARIERLAFGRLLYALYRERYTVSSMREFGDIVRLADFYCALPAVSRSVDSVLLHSPELIRQIPDSCFMALQIAHKLRHPLLFREALVHVVSDWVEGSTRLDVSPELAHVVNTVYNRLQAEAHKVTYDILRATAANETVRRAFESAVKTLESDATTGTARFFRLVYNSWPRPTSLSWCGRSLKALQTMELLLTNDLSLARLTSAPVHIQAGGSGYERKFFCASIEDHELPWDKEAVDW</sequence>